<keyword evidence="1" id="KW-0812">Transmembrane</keyword>
<protein>
    <submittedName>
        <fullName evidence="2">NukE</fullName>
    </submittedName>
</protein>
<feature type="transmembrane region" description="Helical" evidence="1">
    <location>
        <begin position="57"/>
        <end position="76"/>
    </location>
</feature>
<gene>
    <name evidence="2" type="primary">nukE</name>
</gene>
<evidence type="ECO:0000256" key="1">
    <source>
        <dbReference type="SAM" id="Phobius"/>
    </source>
</evidence>
<geneLocation type="plasmid" evidence="2">
    <name>pIVK45</name>
</geneLocation>
<keyword evidence="1" id="KW-1133">Transmembrane helix</keyword>
<feature type="transmembrane region" description="Helical" evidence="1">
    <location>
        <begin position="17"/>
        <end position="37"/>
    </location>
</feature>
<name>A0A0K0PS84_STAEP</name>
<dbReference type="CDD" id="cd21809">
    <property type="entry name" value="ABC-2_lan_permease-like"/>
    <property type="match status" value="1"/>
</dbReference>
<evidence type="ECO:0000313" key="2">
    <source>
        <dbReference type="EMBL" id="AKQ51582.1"/>
    </source>
</evidence>
<feature type="transmembrane region" description="Helical" evidence="1">
    <location>
        <begin position="96"/>
        <end position="124"/>
    </location>
</feature>
<accession>A0A0K0PS84</accession>
<sequence length="250" mass="28862">MLKTINLEFFKMKRRKFLIPIFLITLVGLLWFSIISIKELNITDTKYGINMFISNMLTVNSMICPILIGILCSRIVDIEHQGNTFQLLNTSKQSIFNLFISKISVATMILFIIDIAQLITIILISASHNLILNFSLIIKFILSFIIVSFFLILIHTTISLFFEKQSISIVLALIGSFVGLVTGGMLPSYIKIFLPWQYYSLLNPVQKKMMKDSFIYSYNNNYFIFVCIVLLLIMILFITIKKLIQRRDLS</sequence>
<keyword evidence="1" id="KW-0472">Membrane</keyword>
<dbReference type="EMBL" id="KP702950">
    <property type="protein sequence ID" value="AKQ51582.1"/>
    <property type="molecule type" value="Genomic_DNA"/>
</dbReference>
<proteinExistence type="predicted"/>
<feature type="transmembrane region" description="Helical" evidence="1">
    <location>
        <begin position="166"/>
        <end position="190"/>
    </location>
</feature>
<dbReference type="AlphaFoldDB" id="A0A0K0PS84"/>
<keyword evidence="2" id="KW-0614">Plasmid</keyword>
<organism evidence="2">
    <name type="scientific">Staphylococcus epidermidis</name>
    <dbReference type="NCBI Taxonomy" id="1282"/>
    <lineage>
        <taxon>Bacteria</taxon>
        <taxon>Bacillati</taxon>
        <taxon>Bacillota</taxon>
        <taxon>Bacilli</taxon>
        <taxon>Bacillales</taxon>
        <taxon>Staphylococcaceae</taxon>
        <taxon>Staphylococcus</taxon>
    </lineage>
</organism>
<reference evidence="2" key="1">
    <citation type="submission" date="2015-01" db="EMBL/GenBank/DDBJ databases">
        <title>An abundance of antimicrobial substances governs microbial competition in the human nasal microbiota.</title>
        <authorList>
            <person name="Janek D."/>
            <person name="Krismer B."/>
            <person name="Peschel A."/>
        </authorList>
    </citation>
    <scope>NUCLEOTIDE SEQUENCE</scope>
    <source>
        <strain evidence="2">IVK45</strain>
        <plasmid evidence="2">pIVK45</plasmid>
    </source>
</reference>
<feature type="transmembrane region" description="Helical" evidence="1">
    <location>
        <begin position="130"/>
        <end position="154"/>
    </location>
</feature>
<dbReference type="Pfam" id="PF12730">
    <property type="entry name" value="ABC2_membrane_4"/>
    <property type="match status" value="1"/>
</dbReference>
<feature type="transmembrane region" description="Helical" evidence="1">
    <location>
        <begin position="222"/>
        <end position="240"/>
    </location>
</feature>
<dbReference type="RefSeq" id="WP_172686120.1">
    <property type="nucleotide sequence ID" value="NZ_KP702950.1"/>
</dbReference>